<dbReference type="UniPathway" id="UPA00335"/>
<keyword evidence="15" id="KW-1185">Reference proteome</keyword>
<dbReference type="AlphaFoldDB" id="A0A845L5B5"/>
<dbReference type="SUPFAM" id="SSF53067">
    <property type="entry name" value="Actin-like ATPase domain"/>
    <property type="match status" value="1"/>
</dbReference>
<dbReference type="InterPro" id="IPR017968">
    <property type="entry name" value="Acylphosphatase_CS"/>
</dbReference>
<dbReference type="EMBL" id="WXEX01000001">
    <property type="protein sequence ID" value="MZP41807.1"/>
    <property type="molecule type" value="Genomic_DNA"/>
</dbReference>
<comment type="similarity">
    <text evidence="2">Belongs to the acylphosphatase family.</text>
</comment>
<dbReference type="InterPro" id="IPR017945">
    <property type="entry name" value="DHBP_synth_RibB-like_a/b_dom"/>
</dbReference>
<dbReference type="Pfam" id="PF07503">
    <property type="entry name" value="zf-HYPF"/>
    <property type="match status" value="2"/>
</dbReference>
<dbReference type="PIRSF" id="PIRSF006256">
    <property type="entry name" value="CMPcnvr_hdrg_mat"/>
    <property type="match status" value="1"/>
</dbReference>
<dbReference type="InterPro" id="IPR006070">
    <property type="entry name" value="Sua5-like_dom"/>
</dbReference>
<dbReference type="SUPFAM" id="SSF55821">
    <property type="entry name" value="YrdC/RibB"/>
    <property type="match status" value="1"/>
</dbReference>
<evidence type="ECO:0000259" key="13">
    <source>
        <dbReference type="PROSITE" id="PS51163"/>
    </source>
</evidence>
<evidence type="ECO:0000259" key="12">
    <source>
        <dbReference type="PROSITE" id="PS51160"/>
    </source>
</evidence>
<dbReference type="InterPro" id="IPR001792">
    <property type="entry name" value="Acylphosphatase-like_dom"/>
</dbReference>
<dbReference type="InterPro" id="IPR041440">
    <property type="entry name" value="HypF_C"/>
</dbReference>
<dbReference type="EC" id="6.2.-.-" evidence="10"/>
<name>A0A845L5B5_HELGE</name>
<dbReference type="Gene3D" id="3.30.420.360">
    <property type="match status" value="1"/>
</dbReference>
<dbReference type="InterPro" id="IPR043129">
    <property type="entry name" value="ATPase_NBD"/>
</dbReference>
<dbReference type="InterPro" id="IPR036046">
    <property type="entry name" value="Acylphosphatase-like_dom_sf"/>
</dbReference>
<keyword evidence="5" id="KW-0479">Metal-binding</keyword>
<protein>
    <recommendedName>
        <fullName evidence="10">Carbamoyltransferase</fullName>
        <ecNumber evidence="10">6.2.-.-</ecNumber>
    </recommendedName>
</protein>
<dbReference type="Gene3D" id="3.30.110.120">
    <property type="match status" value="1"/>
</dbReference>
<dbReference type="SUPFAM" id="SSF54975">
    <property type="entry name" value="Acylphosphatase/BLUF domain-like"/>
    <property type="match status" value="1"/>
</dbReference>
<evidence type="ECO:0000256" key="10">
    <source>
        <dbReference type="PIRNR" id="PIRNR006256"/>
    </source>
</evidence>
<dbReference type="GO" id="GO:0016743">
    <property type="term" value="F:carboxyl- or carbamoyltransferase activity"/>
    <property type="evidence" value="ECO:0007669"/>
    <property type="project" value="UniProtKB-UniRule"/>
</dbReference>
<dbReference type="Pfam" id="PF22521">
    <property type="entry name" value="HypF_C_2"/>
    <property type="match status" value="1"/>
</dbReference>
<reference evidence="14 15" key="1">
    <citation type="submission" date="2020-01" db="EMBL/GenBank/DDBJ databases">
        <title>Whole genome sequence of Heliobacterium gestii DSM 11169.</title>
        <authorList>
            <person name="Kyndt J.A."/>
            <person name="Meyer T.E."/>
        </authorList>
    </citation>
    <scope>NUCLEOTIDE SEQUENCE [LARGE SCALE GENOMIC DNA]</scope>
    <source>
        <strain evidence="14 15">DSM 11169</strain>
    </source>
</reference>
<dbReference type="RefSeq" id="WP_161260373.1">
    <property type="nucleotide sequence ID" value="NZ_JAFBDC010000001.1"/>
</dbReference>
<comment type="catalytic activity">
    <reaction evidence="9">
        <text>C-terminal L-cysteinyl-[HypE protein] + carbamoyl phosphate + ATP + H2O = C-terminal S-carboxamide-L-cysteinyl-[HypE protein] + AMP + phosphate + diphosphate + H(+)</text>
        <dbReference type="Rhea" id="RHEA:55636"/>
        <dbReference type="Rhea" id="RHEA-COMP:14247"/>
        <dbReference type="Rhea" id="RHEA-COMP:14392"/>
        <dbReference type="ChEBI" id="CHEBI:15377"/>
        <dbReference type="ChEBI" id="CHEBI:15378"/>
        <dbReference type="ChEBI" id="CHEBI:30616"/>
        <dbReference type="ChEBI" id="CHEBI:33019"/>
        <dbReference type="ChEBI" id="CHEBI:43474"/>
        <dbReference type="ChEBI" id="CHEBI:58228"/>
        <dbReference type="ChEBI" id="CHEBI:76913"/>
        <dbReference type="ChEBI" id="CHEBI:139126"/>
        <dbReference type="ChEBI" id="CHEBI:456215"/>
    </reaction>
</comment>
<dbReference type="InterPro" id="IPR055128">
    <property type="entry name" value="HypF_C_2"/>
</dbReference>
<evidence type="ECO:0000256" key="9">
    <source>
        <dbReference type="ARBA" id="ARBA00048220"/>
    </source>
</evidence>
<evidence type="ECO:0000256" key="5">
    <source>
        <dbReference type="ARBA" id="ARBA00022723"/>
    </source>
</evidence>
<feature type="active site" evidence="11">
    <location>
        <position position="18"/>
    </location>
</feature>
<evidence type="ECO:0000313" key="14">
    <source>
        <dbReference type="EMBL" id="MZP41807.1"/>
    </source>
</evidence>
<dbReference type="Pfam" id="PF01300">
    <property type="entry name" value="Sua5_yciO_yrdC"/>
    <property type="match status" value="1"/>
</dbReference>
<dbReference type="Gene3D" id="3.30.420.40">
    <property type="match status" value="1"/>
</dbReference>
<keyword evidence="11" id="KW-0378">Hydrolase</keyword>
<dbReference type="OrthoDB" id="9808093at2"/>
<dbReference type="GO" id="GO:0003725">
    <property type="term" value="F:double-stranded RNA binding"/>
    <property type="evidence" value="ECO:0007669"/>
    <property type="project" value="InterPro"/>
</dbReference>
<dbReference type="PANTHER" id="PTHR42959:SF1">
    <property type="entry name" value="CARBAMOYLTRANSFERASE HYPF"/>
    <property type="match status" value="1"/>
</dbReference>
<dbReference type="Proteomes" id="UP000471031">
    <property type="component" value="Unassembled WGS sequence"/>
</dbReference>
<evidence type="ECO:0000256" key="1">
    <source>
        <dbReference type="ARBA" id="ARBA00004711"/>
    </source>
</evidence>
<evidence type="ECO:0000313" key="15">
    <source>
        <dbReference type="Proteomes" id="UP000471031"/>
    </source>
</evidence>
<dbReference type="InterPro" id="IPR051060">
    <property type="entry name" value="Carbamoyltrans_HypF-like"/>
</dbReference>
<sequence>MEVRKYRITGVVQGVGFRPFIHKITAKLNIKGWILNDSEGVLLEVESSSQNLDDFISEVKNSPPPLAKITNVVSLPCNTPVGTYHDFIIKKSVTAESVQTLISPDFNLCDDCIRELYDEKDKRYKYPFINCTNCGPRYTIIQDIPYDRHNTTMKKFVFCPTCKSEYLNIDDRRYHAQPNACPDCGPSLQLFDNQGNQIDPVDVLAFTSQNINDGHIIAVKSLGGFHLTCDAQNEAAIKKLRNRKKRDSKPFALMAKNISTIEKFAYVSRAEADLLQSIQRPIVLLRKREDIQLPDCIAPHNPNIGVMLPSAPIHYLLLSESGLDLLIMTSGNISSFPIIYKNENAIHRLKDVADYFLVNNRDIHTFVDDSIVRCSSVGQSDRDTMTMMIRRSRGYVPMPFEAPAEYKSILGVGAELKNTIALSHDHNLFVSQHLGDLKNRDTLDRQVECIEHLCKILTISPKIVACDMHPAYLSTVTAQSFSLPLVKVQHHHAHMASCMFENGINHEVIGVIMDGTGYGLDGTIWGGEFLLGDLREIKRVGHLRPFQLIGGDKAVEEPYRVALDLLIHSYDDINDKNIKEIFSDIDDFKIDVLCKMSRRSINSFKSSSVGRLFDAVSALLNICTVIEYEAQAAIELEALLNRNMDMADPFPFSIHDNGECCEIDYRPLIRAIITQRHKLSKEKLSRMFHSTVVSMVSEMCCKVRKDCSVNDVVLSGGVFLNEFLLVNTKKVLESQGFTVYCHSAIPCNDGGISVGQVAVANSRLT</sequence>
<gene>
    <name evidence="14" type="primary">hypF</name>
    <name evidence="14" type="ORF">GTO89_02020</name>
</gene>
<dbReference type="InterPro" id="IPR004421">
    <property type="entry name" value="Carbamoyltransferase_HypF"/>
</dbReference>
<dbReference type="PROSITE" id="PS00150">
    <property type="entry name" value="ACYLPHOSPHATASE_1"/>
    <property type="match status" value="1"/>
</dbReference>
<keyword evidence="6" id="KW-0863">Zinc-finger</keyword>
<evidence type="ECO:0000256" key="8">
    <source>
        <dbReference type="ARBA" id="ARBA00047645"/>
    </source>
</evidence>
<evidence type="ECO:0000256" key="11">
    <source>
        <dbReference type="PROSITE-ProRule" id="PRU00520"/>
    </source>
</evidence>
<dbReference type="NCBIfam" id="TIGR00143">
    <property type="entry name" value="hypF"/>
    <property type="match status" value="1"/>
</dbReference>
<feature type="active site" evidence="11">
    <location>
        <position position="36"/>
    </location>
</feature>
<dbReference type="FunFam" id="3.30.420.40:FF:000124">
    <property type="entry name" value="Carbamoyltransferase HypF"/>
    <property type="match status" value="1"/>
</dbReference>
<dbReference type="GO" id="GO:0003998">
    <property type="term" value="F:acylphosphatase activity"/>
    <property type="evidence" value="ECO:0007669"/>
    <property type="project" value="UniProtKB-EC"/>
</dbReference>
<dbReference type="PANTHER" id="PTHR42959">
    <property type="entry name" value="CARBAMOYLTRANSFERASE"/>
    <property type="match status" value="1"/>
</dbReference>
<feature type="domain" description="Acylphosphatase-like" evidence="12">
    <location>
        <begin position="3"/>
        <end position="91"/>
    </location>
</feature>
<comment type="similarity">
    <text evidence="3 10">Belongs to the carbamoyltransferase HypF family.</text>
</comment>
<evidence type="ECO:0000256" key="6">
    <source>
        <dbReference type="ARBA" id="ARBA00022771"/>
    </source>
</evidence>
<keyword evidence="7" id="KW-0862">Zinc</keyword>
<accession>A0A845L5B5</accession>
<evidence type="ECO:0000256" key="3">
    <source>
        <dbReference type="ARBA" id="ARBA00008097"/>
    </source>
</evidence>
<dbReference type="Gene3D" id="3.90.870.50">
    <property type="match status" value="1"/>
</dbReference>
<dbReference type="GO" id="GO:0008270">
    <property type="term" value="F:zinc ion binding"/>
    <property type="evidence" value="ECO:0007669"/>
    <property type="project" value="UniProtKB-KW"/>
</dbReference>
<keyword evidence="14" id="KW-0808">Transferase</keyword>
<dbReference type="GO" id="GO:0016874">
    <property type="term" value="F:ligase activity"/>
    <property type="evidence" value="ECO:0007669"/>
    <property type="project" value="UniProtKB-UniRule"/>
</dbReference>
<dbReference type="GO" id="GO:0051604">
    <property type="term" value="P:protein maturation"/>
    <property type="evidence" value="ECO:0007669"/>
    <property type="project" value="TreeGrafter"/>
</dbReference>
<dbReference type="Pfam" id="PF00708">
    <property type="entry name" value="Acylphosphatase"/>
    <property type="match status" value="1"/>
</dbReference>
<comment type="pathway">
    <text evidence="1">Protein modification; [NiFe] hydrogenase maturation.</text>
</comment>
<comment type="catalytic activity">
    <reaction evidence="8 11">
        <text>an acyl phosphate + H2O = a carboxylate + phosphate + H(+)</text>
        <dbReference type="Rhea" id="RHEA:14965"/>
        <dbReference type="ChEBI" id="CHEBI:15377"/>
        <dbReference type="ChEBI" id="CHEBI:15378"/>
        <dbReference type="ChEBI" id="CHEBI:29067"/>
        <dbReference type="ChEBI" id="CHEBI:43474"/>
        <dbReference type="ChEBI" id="CHEBI:59918"/>
        <dbReference type="EC" id="3.6.1.7"/>
    </reaction>
</comment>
<organism evidence="14 15">
    <name type="scientific">Heliomicrobium gestii</name>
    <name type="common">Heliobacterium gestii</name>
    <dbReference type="NCBI Taxonomy" id="2699"/>
    <lineage>
        <taxon>Bacteria</taxon>
        <taxon>Bacillati</taxon>
        <taxon>Bacillota</taxon>
        <taxon>Clostridia</taxon>
        <taxon>Eubacteriales</taxon>
        <taxon>Heliobacteriaceae</taxon>
        <taxon>Heliomicrobium</taxon>
    </lineage>
</organism>
<comment type="caution">
    <text evidence="14">The sequence shown here is derived from an EMBL/GenBank/DDBJ whole genome shotgun (WGS) entry which is preliminary data.</text>
</comment>
<dbReference type="PROSITE" id="PS51160">
    <property type="entry name" value="ACYLPHOSPHATASE_3"/>
    <property type="match status" value="1"/>
</dbReference>
<dbReference type="InterPro" id="IPR011125">
    <property type="entry name" value="Znf_HypF"/>
</dbReference>
<keyword evidence="4" id="KW-0436">Ligase</keyword>
<evidence type="ECO:0000256" key="7">
    <source>
        <dbReference type="ARBA" id="ARBA00022833"/>
    </source>
</evidence>
<dbReference type="PROSITE" id="PS51163">
    <property type="entry name" value="YRDC"/>
    <property type="match status" value="1"/>
</dbReference>
<feature type="domain" description="YrdC-like" evidence="13">
    <location>
        <begin position="201"/>
        <end position="394"/>
    </location>
</feature>
<proteinExistence type="inferred from homology"/>
<evidence type="ECO:0000256" key="4">
    <source>
        <dbReference type="ARBA" id="ARBA00022598"/>
    </source>
</evidence>
<evidence type="ECO:0000256" key="2">
    <source>
        <dbReference type="ARBA" id="ARBA00005614"/>
    </source>
</evidence>
<dbReference type="Pfam" id="PF17788">
    <property type="entry name" value="HypF_C"/>
    <property type="match status" value="1"/>
</dbReference>